<reference evidence="4" key="1">
    <citation type="submission" date="2018-09" db="EMBL/GenBank/DDBJ databases">
        <authorList>
            <person name="Livingstone P.G."/>
            <person name="Whitworth D.E."/>
        </authorList>
    </citation>
    <scope>NUCLEOTIDE SEQUENCE [LARGE SCALE GENOMIC DNA]</scope>
    <source>
        <strain evidence="4">CA040B</strain>
    </source>
</reference>
<dbReference type="InterPro" id="IPR006141">
    <property type="entry name" value="Intein_N"/>
</dbReference>
<dbReference type="Proteomes" id="UP000273405">
    <property type="component" value="Unassembled WGS sequence"/>
</dbReference>
<dbReference type="SUPFAM" id="SSF51294">
    <property type="entry name" value="Hedgehog/intein (Hint) domain"/>
    <property type="match status" value="1"/>
</dbReference>
<dbReference type="CDD" id="cd00081">
    <property type="entry name" value="Hint"/>
    <property type="match status" value="1"/>
</dbReference>
<evidence type="ECO:0000313" key="4">
    <source>
        <dbReference type="Proteomes" id="UP000273405"/>
    </source>
</evidence>
<dbReference type="InterPro" id="IPR003587">
    <property type="entry name" value="Hint_dom_N"/>
</dbReference>
<feature type="region of interest" description="Disordered" evidence="1">
    <location>
        <begin position="1"/>
        <end position="28"/>
    </location>
</feature>
<dbReference type="Gene3D" id="2.170.16.10">
    <property type="entry name" value="Hedgehog/Intein (Hint) domain"/>
    <property type="match status" value="1"/>
</dbReference>
<dbReference type="InterPro" id="IPR036844">
    <property type="entry name" value="Hint_dom_sf"/>
</dbReference>
<protein>
    <recommendedName>
        <fullName evidence="2">Hint domain-containing protein</fullName>
    </recommendedName>
</protein>
<dbReference type="AlphaFoldDB" id="A0A3A8NKL6"/>
<evidence type="ECO:0000256" key="1">
    <source>
        <dbReference type="SAM" id="MobiDB-lite"/>
    </source>
</evidence>
<dbReference type="PROSITE" id="PS50817">
    <property type="entry name" value="INTEIN_N_TER"/>
    <property type="match status" value="1"/>
</dbReference>
<keyword evidence="4" id="KW-1185">Reference proteome</keyword>
<dbReference type="EMBL" id="RAWG01000101">
    <property type="protein sequence ID" value="RKH41725.1"/>
    <property type="molecule type" value="Genomic_DNA"/>
</dbReference>
<evidence type="ECO:0000313" key="3">
    <source>
        <dbReference type="EMBL" id="RKH41725.1"/>
    </source>
</evidence>
<comment type="caution">
    <text evidence="3">The sequence shown here is derived from an EMBL/GenBank/DDBJ whole genome shotgun (WGS) entry which is preliminary data.</text>
</comment>
<evidence type="ECO:0000259" key="2">
    <source>
        <dbReference type="SMART" id="SM00306"/>
    </source>
</evidence>
<sequence>MALTTPLLSGCTAEPTREAPPAAVQQERATDSLKMAKLYSQWRQDHAGTQMPLDLGDTDQYAFLMKRLEAAGNTPANSPRLFSSLSQRRERVLAERASGTVTAAQTTPAEWCGHLLPLEEVAHGTSKTTFEGSGFITCAGGSDYSYVDFNAYSTTPERQEFQLLATTATEAYLAKTLETDPLDVVLDAGPDRVLFYDSVAMAYDEASGRMETYYSTADTTVLLLPPGLQFEHPRELIGSNLAGNAIRTCLERGSATGALDCDYALANKNPTTGAVTAFAGGYTGVAAVDSAASLTAARWKPDTAAYWATPGTFSSAKLYIPARGTYTTGLPSTCTVTSVTSEVNVVLLSAGGRCRVLNIPAVPGQTVLSGSLPLGAFTNASSIPFNGLMDLGTDCLANQQDVAMQTFTVVNATCPRIGGGFSPVKRLGFNRLAVLDFKNSCLAAGTRVLREDGRSVTVESVKVGDRVLTHVGGRALTVTTVTKGTESQPLVRLKADKGQDVLVTQKHPMVSANRGVVAAEALAVGDVLVTKSGKATLASVERVPYAGQVYNLTLGTDTELLNVGAQEHTLIANGFVVGDARMQTDLERQKHKAVPADVFAALPAAWRVDYQNEQARKASRP</sequence>
<dbReference type="GO" id="GO:0016539">
    <property type="term" value="P:intein-mediated protein splicing"/>
    <property type="evidence" value="ECO:0007669"/>
    <property type="project" value="InterPro"/>
</dbReference>
<organism evidence="3 4">
    <name type="scientific">Corallococcus sicarius</name>
    <dbReference type="NCBI Taxonomy" id="2316726"/>
    <lineage>
        <taxon>Bacteria</taxon>
        <taxon>Pseudomonadati</taxon>
        <taxon>Myxococcota</taxon>
        <taxon>Myxococcia</taxon>
        <taxon>Myxococcales</taxon>
        <taxon>Cystobacterineae</taxon>
        <taxon>Myxococcaceae</taxon>
        <taxon>Corallococcus</taxon>
    </lineage>
</organism>
<gene>
    <name evidence="3" type="ORF">D7X12_17580</name>
</gene>
<accession>A0A3A8NKL6</accession>
<name>A0A3A8NKL6_9BACT</name>
<feature type="domain" description="Hint" evidence="2">
    <location>
        <begin position="439"/>
        <end position="532"/>
    </location>
</feature>
<proteinExistence type="predicted"/>
<dbReference type="SMART" id="SM00306">
    <property type="entry name" value="HintN"/>
    <property type="match status" value="1"/>
</dbReference>